<dbReference type="Proteomes" id="UP000504636">
    <property type="component" value="Unplaced"/>
</dbReference>
<dbReference type="SUPFAM" id="SSF57959">
    <property type="entry name" value="Leucine zipper domain"/>
    <property type="match status" value="1"/>
</dbReference>
<keyword evidence="6" id="KW-0540">Nuclease</keyword>
<keyword evidence="9" id="KW-0378">Hydrolase</keyword>
<feature type="compositionally biased region" description="Polar residues" evidence="12">
    <location>
        <begin position="78"/>
        <end position="88"/>
    </location>
</feature>
<keyword evidence="15" id="KW-1185">Reference proteome</keyword>
<dbReference type="InterPro" id="IPR046347">
    <property type="entry name" value="bZIP_sf"/>
</dbReference>
<dbReference type="CDD" id="cd14810">
    <property type="entry name" value="bZIP_u1"/>
    <property type="match status" value="1"/>
</dbReference>
<dbReference type="SMART" id="SM00338">
    <property type="entry name" value="BRLZ"/>
    <property type="match status" value="1"/>
</dbReference>
<evidence type="ECO:0000256" key="12">
    <source>
        <dbReference type="SAM" id="MobiDB-lite"/>
    </source>
</evidence>
<comment type="catalytic activity">
    <reaction evidence="1">
        <text>Endonucleolytic cleavage of RNA, removing extra 3' nucleotides from tRNA precursor, generating 3' termini of tRNAs. A 3'-hydroxy group is left at the tRNA terminus and a 5'-phosphoryl group is left at the trailer molecule.</text>
        <dbReference type="EC" id="3.1.26.11"/>
    </reaction>
</comment>
<dbReference type="PROSITE" id="PS50217">
    <property type="entry name" value="BZIP"/>
    <property type="match status" value="1"/>
</dbReference>
<reference evidence="14 16" key="1">
    <citation type="journal article" date="2020" name="Stud. Mycol.">
        <title>101 Dothideomycetes genomes: a test case for predicting lifestyles and emergence of pathogens.</title>
        <authorList>
            <person name="Haridas S."/>
            <person name="Albert R."/>
            <person name="Binder M."/>
            <person name="Bloem J."/>
            <person name="Labutti K."/>
            <person name="Salamov A."/>
            <person name="Andreopoulos B."/>
            <person name="Baker S."/>
            <person name="Barry K."/>
            <person name="Bills G."/>
            <person name="Bluhm B."/>
            <person name="Cannon C."/>
            <person name="Castanera R."/>
            <person name="Culley D."/>
            <person name="Daum C."/>
            <person name="Ezra D."/>
            <person name="Gonzalez J."/>
            <person name="Henrissat B."/>
            <person name="Kuo A."/>
            <person name="Liang C."/>
            <person name="Lipzen A."/>
            <person name="Lutzoni F."/>
            <person name="Magnuson J."/>
            <person name="Mondo S."/>
            <person name="Nolan M."/>
            <person name="Ohm R."/>
            <person name="Pangilinan J."/>
            <person name="Park H.-J."/>
            <person name="Ramirez L."/>
            <person name="Alfaro M."/>
            <person name="Sun H."/>
            <person name="Tritt A."/>
            <person name="Yoshinaga Y."/>
            <person name="Zwiers L.-H."/>
            <person name="Turgeon B."/>
            <person name="Goodwin S."/>
            <person name="Spatafora J."/>
            <person name="Crous P."/>
            <person name="Grigoriev I."/>
        </authorList>
    </citation>
    <scope>NUCLEOTIDE SEQUENCE</scope>
    <source>
        <strain evidence="14 16">CBS 304.34</strain>
    </source>
</reference>
<dbReference type="GO" id="GO:0046872">
    <property type="term" value="F:metal ion binding"/>
    <property type="evidence" value="ECO:0007669"/>
    <property type="project" value="UniProtKB-KW"/>
</dbReference>
<evidence type="ECO:0000313" key="14">
    <source>
        <dbReference type="EMBL" id="KAF2815638.1"/>
    </source>
</evidence>
<evidence type="ECO:0000313" key="16">
    <source>
        <dbReference type="RefSeq" id="XP_033582602.1"/>
    </source>
</evidence>
<dbReference type="Gene3D" id="1.20.5.170">
    <property type="match status" value="1"/>
</dbReference>
<comment type="similarity">
    <text evidence="3">Belongs to the RNase Z family.</text>
</comment>
<evidence type="ECO:0000256" key="2">
    <source>
        <dbReference type="ARBA" id="ARBA00001947"/>
    </source>
</evidence>
<feature type="region of interest" description="Disordered" evidence="12">
    <location>
        <begin position="602"/>
        <end position="623"/>
    </location>
</feature>
<dbReference type="Gene3D" id="3.60.15.10">
    <property type="entry name" value="Ribonuclease Z/Hydroxyacylglutathione hydrolase-like"/>
    <property type="match status" value="2"/>
</dbReference>
<comment type="cofactor">
    <cofactor evidence="2">
        <name>Zn(2+)</name>
        <dbReference type="ChEBI" id="CHEBI:29105"/>
    </cofactor>
</comment>
<dbReference type="EC" id="3.1.26.11" evidence="4"/>
<keyword evidence="11" id="KW-0175">Coiled coil</keyword>
<dbReference type="CDD" id="cd07718">
    <property type="entry name" value="RNaseZ_ELAC1_ELAC2-C-term-like_MBL-fold"/>
    <property type="match status" value="1"/>
</dbReference>
<feature type="region of interest" description="Disordered" evidence="12">
    <location>
        <begin position="637"/>
        <end position="680"/>
    </location>
</feature>
<dbReference type="InterPro" id="IPR027794">
    <property type="entry name" value="tRNase_Z_dom"/>
</dbReference>
<keyword evidence="7" id="KW-0479">Metal-binding</keyword>
<dbReference type="PANTHER" id="PTHR12553">
    <property type="entry name" value="ZINC PHOSPHODIESTERASE ELAC PROTEIN 2"/>
    <property type="match status" value="1"/>
</dbReference>
<feature type="domain" description="BZIP" evidence="13">
    <location>
        <begin position="292"/>
        <end position="355"/>
    </location>
</feature>
<reference evidence="16" key="2">
    <citation type="submission" date="2020-04" db="EMBL/GenBank/DDBJ databases">
        <authorList>
            <consortium name="NCBI Genome Project"/>
        </authorList>
    </citation>
    <scope>NUCLEOTIDE SEQUENCE</scope>
    <source>
        <strain evidence="16">CBS 304.34</strain>
    </source>
</reference>
<feature type="compositionally biased region" description="Low complexity" evidence="12">
    <location>
        <begin position="183"/>
        <end position="220"/>
    </location>
</feature>
<feature type="compositionally biased region" description="Basic residues" evidence="12">
    <location>
        <begin position="608"/>
        <end position="618"/>
    </location>
</feature>
<evidence type="ECO:0000256" key="3">
    <source>
        <dbReference type="ARBA" id="ARBA00007823"/>
    </source>
</evidence>
<feature type="compositionally biased region" description="Polar residues" evidence="12">
    <location>
        <begin position="251"/>
        <end position="262"/>
    </location>
</feature>
<name>A0A6A6Z492_9PEZI</name>
<feature type="region of interest" description="Disordered" evidence="12">
    <location>
        <begin position="1642"/>
        <end position="1681"/>
    </location>
</feature>
<dbReference type="Pfam" id="PF13691">
    <property type="entry name" value="Lactamase_B_4"/>
    <property type="match status" value="1"/>
</dbReference>
<feature type="region of interest" description="Disordered" evidence="12">
    <location>
        <begin position="63"/>
        <end position="88"/>
    </location>
</feature>
<feature type="compositionally biased region" description="Pro residues" evidence="12">
    <location>
        <begin position="381"/>
        <end position="391"/>
    </location>
</feature>
<proteinExistence type="inferred from homology"/>
<gene>
    <name evidence="14 16" type="ORF">BDZ99DRAFT_493642</name>
</gene>
<evidence type="ECO:0000259" key="13">
    <source>
        <dbReference type="PROSITE" id="PS50217"/>
    </source>
</evidence>
<evidence type="ECO:0000256" key="4">
    <source>
        <dbReference type="ARBA" id="ARBA00012477"/>
    </source>
</evidence>
<dbReference type="GO" id="GO:1990180">
    <property type="term" value="P:mitochondrial tRNA 3'-end processing"/>
    <property type="evidence" value="ECO:0007669"/>
    <property type="project" value="TreeGrafter"/>
</dbReference>
<evidence type="ECO:0000256" key="1">
    <source>
        <dbReference type="ARBA" id="ARBA00000402"/>
    </source>
</evidence>
<feature type="region of interest" description="Disordered" evidence="12">
    <location>
        <begin position="1546"/>
        <end position="1598"/>
    </location>
</feature>
<keyword evidence="8" id="KW-0255">Endonuclease</keyword>
<dbReference type="GO" id="GO:0003700">
    <property type="term" value="F:DNA-binding transcription factor activity"/>
    <property type="evidence" value="ECO:0007669"/>
    <property type="project" value="InterPro"/>
</dbReference>
<dbReference type="EMBL" id="MU003693">
    <property type="protein sequence ID" value="KAF2815638.1"/>
    <property type="molecule type" value="Genomic_DNA"/>
</dbReference>
<evidence type="ECO:0000256" key="10">
    <source>
        <dbReference type="ARBA" id="ARBA00022833"/>
    </source>
</evidence>
<evidence type="ECO:0000313" key="15">
    <source>
        <dbReference type="Proteomes" id="UP000504636"/>
    </source>
</evidence>
<evidence type="ECO:0000256" key="5">
    <source>
        <dbReference type="ARBA" id="ARBA00022694"/>
    </source>
</evidence>
<keyword evidence="10" id="KW-0862">Zinc</keyword>
<accession>A0A6A6Z492</accession>
<evidence type="ECO:0000256" key="11">
    <source>
        <dbReference type="SAM" id="Coils"/>
    </source>
</evidence>
<evidence type="ECO:0000256" key="9">
    <source>
        <dbReference type="ARBA" id="ARBA00022801"/>
    </source>
</evidence>
<dbReference type="SUPFAM" id="SSF56281">
    <property type="entry name" value="Metallo-hydrolase/oxidoreductase"/>
    <property type="match status" value="2"/>
</dbReference>
<feature type="region of interest" description="Disordered" evidence="12">
    <location>
        <begin position="374"/>
        <end position="411"/>
    </location>
</feature>
<dbReference type="PANTHER" id="PTHR12553:SF49">
    <property type="entry name" value="ZINC PHOSPHODIESTERASE ELAC PROTEIN 2"/>
    <property type="match status" value="1"/>
</dbReference>
<keyword evidence="5" id="KW-0819">tRNA processing</keyword>
<dbReference type="InterPro" id="IPR047151">
    <property type="entry name" value="RNZ2-like"/>
</dbReference>
<dbReference type="RefSeq" id="XP_033582602.1">
    <property type="nucleotide sequence ID" value="XM_033723252.1"/>
</dbReference>
<feature type="region of interest" description="Disordered" evidence="12">
    <location>
        <begin position="249"/>
        <end position="306"/>
    </location>
</feature>
<dbReference type="InterPro" id="IPR036866">
    <property type="entry name" value="RibonucZ/Hydroxyglut_hydro"/>
</dbReference>
<evidence type="ECO:0000256" key="6">
    <source>
        <dbReference type="ARBA" id="ARBA00022722"/>
    </source>
</evidence>
<organism evidence="14">
    <name type="scientific">Mytilinidion resinicola</name>
    <dbReference type="NCBI Taxonomy" id="574789"/>
    <lineage>
        <taxon>Eukaryota</taxon>
        <taxon>Fungi</taxon>
        <taxon>Dikarya</taxon>
        <taxon>Ascomycota</taxon>
        <taxon>Pezizomycotina</taxon>
        <taxon>Dothideomycetes</taxon>
        <taxon>Pleosporomycetidae</taxon>
        <taxon>Mytilinidiales</taxon>
        <taxon>Mytilinidiaceae</taxon>
        <taxon>Mytilinidion</taxon>
    </lineage>
</organism>
<dbReference type="InterPro" id="IPR004827">
    <property type="entry name" value="bZIP"/>
</dbReference>
<evidence type="ECO:0000256" key="7">
    <source>
        <dbReference type="ARBA" id="ARBA00022723"/>
    </source>
</evidence>
<feature type="coiled-coil region" evidence="11">
    <location>
        <begin position="317"/>
        <end position="351"/>
    </location>
</feature>
<sequence length="1681" mass="186326">MAATLSGFAMTPSYNNQCGEPDYDSIFDFSQVPSPTPRMHSSPASNTASPTNTIVALDQSEDLQTPAKPSHEYERFKQQTGLPSNSVPGLAQQFSPSYAFSNSGTGLDEMSLMGSSSNSMLDAGWNSGLGMGSDVNMELDLSINTTGLPPSFLYGGESSHSGYIDPSAIATQEESVRYYPGMHQKQAAMAKAHAQAQQQRQQQIAQQQLQQKQQQQHMLQPARRNGSQQSSDPHTEEVIGRIMGKIRHESTLSSQDGMSPSGSFPHVHRSKKDEEDMDEDERLLASEEGKKLSSKERRQLRNKVSARAFRSRRKEYIVQLEEQLANKQKETDELRFQNRNLQEENAGLRDLTQSLLRHKAFVPYIDSISRDQSVMNNIKPDPSPSHAPTPEPSRKDLNPYSSHSQQFQDMSQNDHPQIGMALVPETPLDMSMLNLGNNWMMPNQGFNYQQIQTFAVTELPEGPAAPIDIDILSGKGGESFMPTTSPVDDAKAEYPVIERPIEREEVTEVTEVEEEEEDDDEFDLYRSSPARKSNAVVTPIEDCELIFGDADTEKVFAHFELFISDDAASEKLMERFEKISCRHVPRSKASDAPTLNVNTLKDLLTSHSPRKTTARPSSHRREPRIFKVDRGLPSGTAPAVSFVQPSNSPVQLPREFGGRQRSRPRPSIPPTPSNIVLEPFPGDGDNIELKSFKGGHKHPMKSSIQFLTVPTADTPGTALYLFFDNQRYLIGNMAEGTQRAATQTGTKLMKINDILITGRTEWSNIGGLVGMILTLADSNASSVEGNRARYEKMVATGKLDKMPDLPVLNLYGAPNLNHMLGTCRRFVFRKGMPLRAVEFKDDTVKRDSEGNVEPTWSDEYISVWALPLKPAETSDSEAFAKQELRNQTFDQLNSKNKEYVAPEGELPEDRELRYDRMRRSIVRHMFDSDWRFDALVEKHISEVQMPAAIFVRDPETHKIEKYTGPMPGSEAPLPDIKVMVRTPWPAALLELLPPTEPSPVAISYIFRPHAQRGKFDPKKALTLNIGDKKKWSILANGENVLNDAGETITPDMVLGPPRTSGGVAIIDLPSIGYVDSLVAREEWRSEKVKSGIMGFVWTLGPGVAASPRLRQFMKEMDHCKHIVSSVDTCPNTLTMVDAAASTLRLAQVDNERYRVPHHDNVSLPQDIYNRSSTFSPELPPNTIAAKVGMAFAIEPQFQLDNTLVKYPLNTQGVLDDTEASVFEFAKSAREEIQASRGTLDAWKQKMPRPDTEIITLGTGSAQPSKYRNVSATLVRVPGVGSYLLDCGENTLGQLRRVFKPAELKEVLRDLRMIWISHLHADHHLGTASLIKAWYSVVHDSTPTTESPNLKPAPGSPPQRRLAVVSHMGMASWLHEYAAVEDFGFSRLLPLCISGNDRFRLTAASKASELTLYAAPGGQWTPTKVPPSSYEALLGVADIQAVFVNHCHGAMAVCLTFPPDASAAPDTPPLKVSYSGDCRPSGRFASIGQGTSVLVHEATFDDELAADAVAKKHSTTSEALRVAGWMGARGVVLTHFSQRYQKIPVLREVEDEEEEDEEEGDALGREDGEESGGEEGMVDAPEVERGRSPSPRLRGSAGREQVIRVKGDMKVAIAFDYMRVRIGDIAVMERFNPALARLLAYAGAEEESTKKEEVVVQRGGKKKEKKGGQDMESPKRKARRFN</sequence>
<dbReference type="GO" id="GO:0042781">
    <property type="term" value="F:3'-tRNA processing endoribonuclease activity"/>
    <property type="evidence" value="ECO:0007669"/>
    <property type="project" value="UniProtKB-EC"/>
</dbReference>
<feature type="compositionally biased region" description="Low complexity" evidence="12">
    <location>
        <begin position="1587"/>
        <end position="1598"/>
    </location>
</feature>
<feature type="region of interest" description="Disordered" evidence="12">
    <location>
        <begin position="183"/>
        <end position="235"/>
    </location>
</feature>
<feature type="compositionally biased region" description="Basic and acidic residues" evidence="12">
    <location>
        <begin position="282"/>
        <end position="299"/>
    </location>
</feature>
<protein>
    <recommendedName>
        <fullName evidence="4">ribonuclease Z</fullName>
        <ecNumber evidence="4">3.1.26.11</ecNumber>
    </recommendedName>
</protein>
<dbReference type="GO" id="GO:0005739">
    <property type="term" value="C:mitochondrion"/>
    <property type="evidence" value="ECO:0007669"/>
    <property type="project" value="TreeGrafter"/>
</dbReference>
<reference evidence="16" key="3">
    <citation type="submission" date="2025-04" db="UniProtKB">
        <authorList>
            <consortium name="RefSeq"/>
        </authorList>
    </citation>
    <scope>IDENTIFICATION</scope>
    <source>
        <strain evidence="16">CBS 304.34</strain>
    </source>
</reference>
<feature type="compositionally biased region" description="Basic and acidic residues" evidence="12">
    <location>
        <begin position="1665"/>
        <end position="1674"/>
    </location>
</feature>
<dbReference type="OrthoDB" id="527344at2759"/>
<feature type="compositionally biased region" description="Acidic residues" evidence="12">
    <location>
        <begin position="1548"/>
        <end position="1576"/>
    </location>
</feature>
<feature type="compositionally biased region" description="Polar residues" evidence="12">
    <location>
        <begin position="399"/>
        <end position="411"/>
    </location>
</feature>
<evidence type="ECO:0000256" key="8">
    <source>
        <dbReference type="ARBA" id="ARBA00022759"/>
    </source>
</evidence>
<dbReference type="GeneID" id="54464145"/>